<dbReference type="GO" id="GO:0015940">
    <property type="term" value="P:pantothenate biosynthetic process"/>
    <property type="evidence" value="ECO:0007669"/>
    <property type="project" value="UniProtKB-UniPathway"/>
</dbReference>
<comment type="function">
    <text evidence="9">Catalyzes the NADPH-dependent reduction of ketopantoate into pantoic acid.</text>
</comment>
<dbReference type="Proteomes" id="UP000008561">
    <property type="component" value="Chromosome"/>
</dbReference>
<dbReference type="FunFam" id="1.10.1040.10:FF:000017">
    <property type="entry name" value="2-dehydropantoate 2-reductase"/>
    <property type="match status" value="1"/>
</dbReference>
<evidence type="ECO:0000256" key="4">
    <source>
        <dbReference type="ARBA" id="ARBA00019465"/>
    </source>
</evidence>
<dbReference type="KEGG" id="dol:Dole_1979"/>
<evidence type="ECO:0000256" key="5">
    <source>
        <dbReference type="ARBA" id="ARBA00022857"/>
    </source>
</evidence>
<dbReference type="SUPFAM" id="SSF48179">
    <property type="entry name" value="6-phosphogluconate dehydrogenase C-terminal domain-like"/>
    <property type="match status" value="1"/>
</dbReference>
<dbReference type="GO" id="GO:0005737">
    <property type="term" value="C:cytoplasm"/>
    <property type="evidence" value="ECO:0007669"/>
    <property type="project" value="TreeGrafter"/>
</dbReference>
<evidence type="ECO:0000256" key="2">
    <source>
        <dbReference type="ARBA" id="ARBA00007870"/>
    </source>
</evidence>
<dbReference type="PANTHER" id="PTHR21708:SF26">
    <property type="entry name" value="2-DEHYDROPANTOATE 2-REDUCTASE"/>
    <property type="match status" value="1"/>
</dbReference>
<keyword evidence="9" id="KW-0566">Pantothenate biosynthesis</keyword>
<dbReference type="InterPro" id="IPR003710">
    <property type="entry name" value="ApbA"/>
</dbReference>
<evidence type="ECO:0000256" key="7">
    <source>
        <dbReference type="ARBA" id="ARBA00032024"/>
    </source>
</evidence>
<evidence type="ECO:0000313" key="13">
    <source>
        <dbReference type="Proteomes" id="UP000008561"/>
    </source>
</evidence>
<keyword evidence="5 9" id="KW-0521">NADP</keyword>
<organism evidence="12 13">
    <name type="scientific">Desulfosudis oleivorans (strain DSM 6200 / JCM 39069 / Hxd3)</name>
    <name type="common">Desulfococcus oleovorans</name>
    <dbReference type="NCBI Taxonomy" id="96561"/>
    <lineage>
        <taxon>Bacteria</taxon>
        <taxon>Pseudomonadati</taxon>
        <taxon>Thermodesulfobacteriota</taxon>
        <taxon>Desulfobacteria</taxon>
        <taxon>Desulfobacterales</taxon>
        <taxon>Desulfosudaceae</taxon>
        <taxon>Desulfosudis</taxon>
    </lineage>
</organism>
<dbReference type="EC" id="1.1.1.169" evidence="3 9"/>
<feature type="domain" description="Ketopantoate reductase N-terminal" evidence="10">
    <location>
        <begin position="8"/>
        <end position="153"/>
    </location>
</feature>
<dbReference type="Pfam" id="PF08546">
    <property type="entry name" value="ApbA_C"/>
    <property type="match status" value="1"/>
</dbReference>
<dbReference type="Gene3D" id="1.10.1040.10">
    <property type="entry name" value="N-(1-d-carboxylethyl)-l-norvaline Dehydrogenase, domain 2"/>
    <property type="match status" value="1"/>
</dbReference>
<feature type="domain" description="Ketopantoate reductase C-terminal" evidence="11">
    <location>
        <begin position="186"/>
        <end position="301"/>
    </location>
</feature>
<dbReference type="InterPro" id="IPR051402">
    <property type="entry name" value="KPR-Related"/>
</dbReference>
<evidence type="ECO:0000259" key="10">
    <source>
        <dbReference type="Pfam" id="PF02558"/>
    </source>
</evidence>
<keyword evidence="6 9" id="KW-0560">Oxidoreductase</keyword>
<keyword evidence="13" id="KW-1185">Reference proteome</keyword>
<comment type="similarity">
    <text evidence="2 9">Belongs to the ketopantoate reductase family.</text>
</comment>
<proteinExistence type="inferred from homology"/>
<comment type="pathway">
    <text evidence="1 9">Cofactor biosynthesis; (R)-pantothenate biosynthesis; (R)-pantoate from 3-methyl-2-oxobutanoate: step 2/2.</text>
</comment>
<dbReference type="InterPro" id="IPR036291">
    <property type="entry name" value="NAD(P)-bd_dom_sf"/>
</dbReference>
<dbReference type="InterPro" id="IPR008927">
    <property type="entry name" value="6-PGluconate_DH-like_C_sf"/>
</dbReference>
<evidence type="ECO:0000259" key="11">
    <source>
        <dbReference type="Pfam" id="PF08546"/>
    </source>
</evidence>
<evidence type="ECO:0000256" key="9">
    <source>
        <dbReference type="RuleBase" id="RU362068"/>
    </source>
</evidence>
<dbReference type="HOGENOM" id="CLU_031468_2_1_7"/>
<dbReference type="GO" id="GO:0008677">
    <property type="term" value="F:2-dehydropantoate 2-reductase activity"/>
    <property type="evidence" value="ECO:0007669"/>
    <property type="project" value="UniProtKB-EC"/>
</dbReference>
<dbReference type="UniPathway" id="UPA00028">
    <property type="reaction ID" value="UER00004"/>
</dbReference>
<gene>
    <name evidence="12" type="ordered locus">Dole_1979</name>
</gene>
<name>A8ZTA0_DESOH</name>
<dbReference type="NCBIfam" id="TIGR00745">
    <property type="entry name" value="apbA_panE"/>
    <property type="match status" value="1"/>
</dbReference>
<accession>A8ZTA0</accession>
<dbReference type="PANTHER" id="PTHR21708">
    <property type="entry name" value="PROBABLE 2-DEHYDROPANTOATE 2-REDUCTASE"/>
    <property type="match status" value="1"/>
</dbReference>
<dbReference type="STRING" id="96561.Dole_1979"/>
<dbReference type="NCBIfam" id="NF004887">
    <property type="entry name" value="PRK06249.1"/>
    <property type="match status" value="1"/>
</dbReference>
<dbReference type="AlphaFoldDB" id="A8ZTA0"/>
<evidence type="ECO:0000256" key="1">
    <source>
        <dbReference type="ARBA" id="ARBA00004994"/>
    </source>
</evidence>
<evidence type="ECO:0000256" key="6">
    <source>
        <dbReference type="ARBA" id="ARBA00023002"/>
    </source>
</evidence>
<dbReference type="InterPro" id="IPR013328">
    <property type="entry name" value="6PGD_dom2"/>
</dbReference>
<dbReference type="InterPro" id="IPR013752">
    <property type="entry name" value="KPA_reductase"/>
</dbReference>
<dbReference type="Gene3D" id="3.40.50.720">
    <property type="entry name" value="NAD(P)-binding Rossmann-like Domain"/>
    <property type="match status" value="1"/>
</dbReference>
<dbReference type="Pfam" id="PF02558">
    <property type="entry name" value="ApbA"/>
    <property type="match status" value="1"/>
</dbReference>
<dbReference type="SUPFAM" id="SSF51735">
    <property type="entry name" value="NAD(P)-binding Rossmann-fold domains"/>
    <property type="match status" value="1"/>
</dbReference>
<comment type="catalytic activity">
    <reaction evidence="8 9">
        <text>(R)-pantoate + NADP(+) = 2-dehydropantoate + NADPH + H(+)</text>
        <dbReference type="Rhea" id="RHEA:16233"/>
        <dbReference type="ChEBI" id="CHEBI:11561"/>
        <dbReference type="ChEBI" id="CHEBI:15378"/>
        <dbReference type="ChEBI" id="CHEBI:15980"/>
        <dbReference type="ChEBI" id="CHEBI:57783"/>
        <dbReference type="ChEBI" id="CHEBI:58349"/>
        <dbReference type="EC" id="1.1.1.169"/>
    </reaction>
</comment>
<dbReference type="eggNOG" id="COG1893">
    <property type="taxonomic scope" value="Bacteria"/>
</dbReference>
<evidence type="ECO:0000256" key="3">
    <source>
        <dbReference type="ARBA" id="ARBA00013014"/>
    </source>
</evidence>
<dbReference type="InterPro" id="IPR013332">
    <property type="entry name" value="KPR_N"/>
</dbReference>
<evidence type="ECO:0000313" key="12">
    <source>
        <dbReference type="EMBL" id="ABW67783.1"/>
    </source>
</evidence>
<dbReference type="EMBL" id="CP000859">
    <property type="protein sequence ID" value="ABW67783.1"/>
    <property type="molecule type" value="Genomic_DNA"/>
</dbReference>
<reference evidence="12 13" key="1">
    <citation type="submission" date="2007-10" db="EMBL/GenBank/DDBJ databases">
        <title>Complete sequence of Desulfococcus oleovorans Hxd3.</title>
        <authorList>
            <consortium name="US DOE Joint Genome Institute"/>
            <person name="Copeland A."/>
            <person name="Lucas S."/>
            <person name="Lapidus A."/>
            <person name="Barry K."/>
            <person name="Glavina del Rio T."/>
            <person name="Dalin E."/>
            <person name="Tice H."/>
            <person name="Pitluck S."/>
            <person name="Kiss H."/>
            <person name="Brettin T."/>
            <person name="Bruce D."/>
            <person name="Detter J.C."/>
            <person name="Han C."/>
            <person name="Schmutz J."/>
            <person name="Larimer F."/>
            <person name="Land M."/>
            <person name="Hauser L."/>
            <person name="Kyrpides N."/>
            <person name="Kim E."/>
            <person name="Wawrik B."/>
            <person name="Richardson P."/>
        </authorList>
    </citation>
    <scope>NUCLEOTIDE SEQUENCE [LARGE SCALE GENOMIC DNA]</scope>
    <source>
        <strain evidence="13">DSM 6200 / JCM 39069 / Hxd3</strain>
    </source>
</reference>
<sequence length="313" mass="33724">MEETMNFAIIGTGAVGGYYGGLLCRHGFEVHFLLRGDYVHVQEKGLTIDSKDGSFRLKQVNAYCRASDMPRCDVVIVALKTTANDRLAGILPHVVKPGGVVVALQNGLGVEKTIQEIVPDATVIGGLCFLCSNKIGPGHIHHLDFGSVRLGQYRADGAAAGITPELRQVADAFSAAGISVDLAEDLALARWQKLVWNMAFNGVTVVLNATTDQLMADPSALALVRGIMEEVVAGARACGHPLDENFIEIMIAATKNMVAYRPSMMLDFEAGRELEVEEIYRLPISMAAAAGVAMPRSETIALQLEFLDRRNRG</sequence>
<evidence type="ECO:0000256" key="8">
    <source>
        <dbReference type="ARBA" id="ARBA00048793"/>
    </source>
</evidence>
<protein>
    <recommendedName>
        <fullName evidence="4 9">2-dehydropantoate 2-reductase</fullName>
        <ecNumber evidence="3 9">1.1.1.169</ecNumber>
    </recommendedName>
    <alternativeName>
        <fullName evidence="7 9">Ketopantoate reductase</fullName>
    </alternativeName>
</protein>